<keyword evidence="2" id="KW-1185">Reference proteome</keyword>
<accession>A0A1I7W7A3</accession>
<evidence type="ECO:0000256" key="1">
    <source>
        <dbReference type="SAM" id="Phobius"/>
    </source>
</evidence>
<name>A0A1I7W7A3_HETBA</name>
<feature type="transmembrane region" description="Helical" evidence="1">
    <location>
        <begin position="6"/>
        <end position="28"/>
    </location>
</feature>
<dbReference type="WBParaSite" id="Hba_00490">
    <property type="protein sequence ID" value="Hba_00490"/>
    <property type="gene ID" value="Hba_00490"/>
</dbReference>
<dbReference type="Gene3D" id="3.40.50.300">
    <property type="entry name" value="P-loop containing nucleotide triphosphate hydrolases"/>
    <property type="match status" value="1"/>
</dbReference>
<dbReference type="InterPro" id="IPR027417">
    <property type="entry name" value="P-loop_NTPase"/>
</dbReference>
<keyword evidence="1" id="KW-0472">Membrane</keyword>
<organism evidence="2 3">
    <name type="scientific">Heterorhabditis bacteriophora</name>
    <name type="common">Entomopathogenic nematode worm</name>
    <dbReference type="NCBI Taxonomy" id="37862"/>
    <lineage>
        <taxon>Eukaryota</taxon>
        <taxon>Metazoa</taxon>
        <taxon>Ecdysozoa</taxon>
        <taxon>Nematoda</taxon>
        <taxon>Chromadorea</taxon>
        <taxon>Rhabditida</taxon>
        <taxon>Rhabditina</taxon>
        <taxon>Rhabditomorpha</taxon>
        <taxon>Strongyloidea</taxon>
        <taxon>Heterorhabditidae</taxon>
        <taxon>Heterorhabditis</taxon>
    </lineage>
</organism>
<keyword evidence="1" id="KW-0812">Transmembrane</keyword>
<dbReference type="AlphaFoldDB" id="A0A1I7W7A3"/>
<evidence type="ECO:0000313" key="3">
    <source>
        <dbReference type="WBParaSite" id="Hba_00490"/>
    </source>
</evidence>
<reference evidence="3" key="1">
    <citation type="submission" date="2016-11" db="UniProtKB">
        <authorList>
            <consortium name="WormBaseParasite"/>
        </authorList>
    </citation>
    <scope>IDENTIFICATION</scope>
</reference>
<protein>
    <submittedName>
        <fullName evidence="3">ABC transporter ATP-binding protein</fullName>
    </submittedName>
</protein>
<evidence type="ECO:0000313" key="2">
    <source>
        <dbReference type="Proteomes" id="UP000095283"/>
    </source>
</evidence>
<proteinExistence type="predicted"/>
<sequence>MHHLHLLFHIVWLSIYSFSKMLVLWNSFSIMRILHPKFLKNGGVVLVSHDEQLIEMVCKELWVVKDRMVTNLEGGLEEYRKQVCKQLQLVA</sequence>
<keyword evidence="1" id="KW-1133">Transmembrane helix</keyword>
<dbReference type="Proteomes" id="UP000095283">
    <property type="component" value="Unplaced"/>
</dbReference>